<keyword evidence="1" id="KW-0805">Transcription regulation</keyword>
<dbReference type="EMBL" id="JAAFYZ010000117">
    <property type="protein sequence ID" value="MBS2550862.1"/>
    <property type="molecule type" value="Genomic_DNA"/>
</dbReference>
<sequence>MARDRPVEELDLLDRQLAQALMLDGRASFSRLAEVLGVTDQTVTRRYRRLRGEGLLRVIGLPLGSRVGLYESQIRVQCVPGAAAGIADALARRPDIGWVNIGASGTEVSCMSRSRSRYERDSLLLEKLPRTRQVTGVSVKSIMHTFVGGPGGWPGMTAGLDADQIAALRRDFPVVRGEFELDDADRVLLAVLARDGRAPYPELAAAVGKSESTVRRRLEHLIDAGVLYFDIECQAANMGFDAEAMLVAAVAPSDLDAVGRAIGSHPEVPFAAATTGATNLMAVVVCRDLEDLYEYVTGRLGAIKEVGPLEVVPVLRTVKRAGLLTDGVRLYDPPEALY</sequence>
<dbReference type="Gene3D" id="3.30.70.920">
    <property type="match status" value="1"/>
</dbReference>
<proteinExistence type="predicted"/>
<dbReference type="PRINTS" id="PR00033">
    <property type="entry name" value="HTHASNC"/>
</dbReference>
<dbReference type="PANTHER" id="PTHR30154">
    <property type="entry name" value="LEUCINE-RESPONSIVE REGULATORY PROTEIN"/>
    <property type="match status" value="1"/>
</dbReference>
<feature type="domain" description="HTH asnC-type" evidence="4">
    <location>
        <begin position="181"/>
        <end position="241"/>
    </location>
</feature>
<protein>
    <submittedName>
        <fullName evidence="5">AsnC family transcriptional regulator</fullName>
    </submittedName>
</protein>
<keyword evidence="6" id="KW-1185">Reference proteome</keyword>
<reference evidence="5 6" key="1">
    <citation type="submission" date="2020-02" db="EMBL/GenBank/DDBJ databases">
        <title>Acidophilic actinobacteria isolated from forest soil.</title>
        <authorList>
            <person name="Golinska P."/>
        </authorList>
    </citation>
    <scope>NUCLEOTIDE SEQUENCE [LARGE SCALE GENOMIC DNA]</scope>
    <source>
        <strain evidence="5 6">NL8</strain>
    </source>
</reference>
<gene>
    <name evidence="5" type="ORF">KGQ19_28715</name>
</gene>
<dbReference type="InterPro" id="IPR019888">
    <property type="entry name" value="Tscrpt_reg_AsnC-like"/>
</dbReference>
<evidence type="ECO:0000313" key="6">
    <source>
        <dbReference type="Proteomes" id="UP000730482"/>
    </source>
</evidence>
<dbReference type="SUPFAM" id="SSF46785">
    <property type="entry name" value="Winged helix' DNA-binding domain"/>
    <property type="match status" value="2"/>
</dbReference>
<dbReference type="Pfam" id="PF13404">
    <property type="entry name" value="HTH_AsnC-type"/>
    <property type="match status" value="2"/>
</dbReference>
<dbReference type="InterPro" id="IPR019887">
    <property type="entry name" value="Tscrpt_reg_AsnC/Lrp_C"/>
</dbReference>
<accession>A0ABS5KXW8</accession>
<dbReference type="InterPro" id="IPR000485">
    <property type="entry name" value="AsnC-type_HTH_dom"/>
</dbReference>
<evidence type="ECO:0000256" key="3">
    <source>
        <dbReference type="ARBA" id="ARBA00023163"/>
    </source>
</evidence>
<dbReference type="Proteomes" id="UP000730482">
    <property type="component" value="Unassembled WGS sequence"/>
</dbReference>
<name>A0ABS5KXW8_9ACTN</name>
<evidence type="ECO:0000256" key="1">
    <source>
        <dbReference type="ARBA" id="ARBA00023015"/>
    </source>
</evidence>
<dbReference type="PANTHER" id="PTHR30154:SF34">
    <property type="entry name" value="TRANSCRIPTIONAL REGULATOR AZLB"/>
    <property type="match status" value="1"/>
</dbReference>
<keyword evidence="3" id="KW-0804">Transcription</keyword>
<comment type="caution">
    <text evidence="5">The sequence shown here is derived from an EMBL/GenBank/DDBJ whole genome shotgun (WGS) entry which is preliminary data.</text>
</comment>
<dbReference type="SUPFAM" id="SSF54909">
    <property type="entry name" value="Dimeric alpha+beta barrel"/>
    <property type="match status" value="1"/>
</dbReference>
<evidence type="ECO:0000313" key="5">
    <source>
        <dbReference type="EMBL" id="MBS2550862.1"/>
    </source>
</evidence>
<keyword evidence="2" id="KW-0238">DNA-binding</keyword>
<dbReference type="InterPro" id="IPR011008">
    <property type="entry name" value="Dimeric_a/b-barrel"/>
</dbReference>
<evidence type="ECO:0000256" key="2">
    <source>
        <dbReference type="ARBA" id="ARBA00023125"/>
    </source>
</evidence>
<dbReference type="Pfam" id="PF01037">
    <property type="entry name" value="AsnC_trans_reg"/>
    <property type="match status" value="1"/>
</dbReference>
<dbReference type="PROSITE" id="PS50956">
    <property type="entry name" value="HTH_ASNC_2"/>
    <property type="match status" value="1"/>
</dbReference>
<dbReference type="InterPro" id="IPR036388">
    <property type="entry name" value="WH-like_DNA-bd_sf"/>
</dbReference>
<organism evidence="5 6">
    <name type="scientific">Catenulispora pinistramenti</name>
    <dbReference type="NCBI Taxonomy" id="2705254"/>
    <lineage>
        <taxon>Bacteria</taxon>
        <taxon>Bacillati</taxon>
        <taxon>Actinomycetota</taxon>
        <taxon>Actinomycetes</taxon>
        <taxon>Catenulisporales</taxon>
        <taxon>Catenulisporaceae</taxon>
        <taxon>Catenulispora</taxon>
    </lineage>
</organism>
<dbReference type="Gene3D" id="1.10.10.10">
    <property type="entry name" value="Winged helix-like DNA-binding domain superfamily/Winged helix DNA-binding domain"/>
    <property type="match status" value="2"/>
</dbReference>
<evidence type="ECO:0000259" key="4">
    <source>
        <dbReference type="PROSITE" id="PS50956"/>
    </source>
</evidence>
<dbReference type="SMART" id="SM00344">
    <property type="entry name" value="HTH_ASNC"/>
    <property type="match status" value="1"/>
</dbReference>
<dbReference type="InterPro" id="IPR036390">
    <property type="entry name" value="WH_DNA-bd_sf"/>
</dbReference>